<comment type="caution">
    <text evidence="2">The sequence shown here is derived from an EMBL/GenBank/DDBJ whole genome shotgun (WGS) entry which is preliminary data.</text>
</comment>
<name>A0A158GVD9_9BURK</name>
<dbReference type="PROSITE" id="PS51340">
    <property type="entry name" value="MOSC"/>
    <property type="match status" value="1"/>
</dbReference>
<dbReference type="InterPro" id="IPR005302">
    <property type="entry name" value="MoCF_Sase_C"/>
</dbReference>
<accession>A0A158GVD9</accession>
<keyword evidence="3" id="KW-1185">Reference proteome</keyword>
<dbReference type="OrthoDB" id="9786134at2"/>
<dbReference type="GO" id="GO:0003824">
    <property type="term" value="F:catalytic activity"/>
    <property type="evidence" value="ECO:0007669"/>
    <property type="project" value="InterPro"/>
</dbReference>
<dbReference type="Gene3D" id="2.40.33.20">
    <property type="entry name" value="PK beta-barrel domain-like"/>
    <property type="match status" value="1"/>
</dbReference>
<sequence length="219" mass="23846">MNERIGTQLEAATGGASARVLAVSVGVSAPLDIGAASPGLVVESGIRKRPVSTIDDPSDVEVKRLGLTGDEQADLSVHGGLDKAVYLYPVEHYEWWRRRRLEAGVLDAETPLMFGALGENLTTTGLLENTLWIGDRIEIGEVVLRVEAPRSPCFKLNAVMGYKRAVRHMLLSGRAGIYLSVVTTGFISGGAPLRVIPGRREESIVEMLDWRRSRARREA</sequence>
<evidence type="ECO:0000259" key="1">
    <source>
        <dbReference type="PROSITE" id="PS51340"/>
    </source>
</evidence>
<reference evidence="2" key="1">
    <citation type="submission" date="2016-01" db="EMBL/GenBank/DDBJ databases">
        <authorList>
            <person name="Peeters C."/>
        </authorList>
    </citation>
    <scope>NUCLEOTIDE SEQUENCE [LARGE SCALE GENOMIC DNA]</scope>
    <source>
        <strain evidence="2">LMG 22940</strain>
    </source>
</reference>
<dbReference type="AlphaFoldDB" id="A0A158GVD9"/>
<dbReference type="SUPFAM" id="SSF50800">
    <property type="entry name" value="PK beta-barrel domain-like"/>
    <property type="match status" value="1"/>
</dbReference>
<dbReference type="PANTHER" id="PTHR30212">
    <property type="entry name" value="PROTEIN YIIM"/>
    <property type="match status" value="1"/>
</dbReference>
<dbReference type="RefSeq" id="WP_087643805.1">
    <property type="nucleotide sequence ID" value="NZ_FCON02000012.1"/>
</dbReference>
<dbReference type="GO" id="GO:0030151">
    <property type="term" value="F:molybdenum ion binding"/>
    <property type="evidence" value="ECO:0007669"/>
    <property type="project" value="InterPro"/>
</dbReference>
<dbReference type="InterPro" id="IPR011037">
    <property type="entry name" value="Pyrv_Knase-like_insert_dom_sf"/>
</dbReference>
<proteinExistence type="predicted"/>
<dbReference type="PANTHER" id="PTHR30212:SF2">
    <property type="entry name" value="PROTEIN YIIM"/>
    <property type="match status" value="1"/>
</dbReference>
<dbReference type="GO" id="GO:0030170">
    <property type="term" value="F:pyridoxal phosphate binding"/>
    <property type="evidence" value="ECO:0007669"/>
    <property type="project" value="InterPro"/>
</dbReference>
<dbReference type="InterPro" id="IPR052353">
    <property type="entry name" value="Benzoxazolinone_Detox_Enz"/>
</dbReference>
<evidence type="ECO:0000313" key="3">
    <source>
        <dbReference type="Proteomes" id="UP000054770"/>
    </source>
</evidence>
<organism evidence="2 3">
    <name type="scientific">Caballeronia choica</name>
    <dbReference type="NCBI Taxonomy" id="326476"/>
    <lineage>
        <taxon>Bacteria</taxon>
        <taxon>Pseudomonadati</taxon>
        <taxon>Pseudomonadota</taxon>
        <taxon>Betaproteobacteria</taxon>
        <taxon>Burkholderiales</taxon>
        <taxon>Burkholderiaceae</taxon>
        <taxon>Caballeronia</taxon>
    </lineage>
</organism>
<dbReference type="Pfam" id="PF03473">
    <property type="entry name" value="MOSC"/>
    <property type="match status" value="1"/>
</dbReference>
<dbReference type="Proteomes" id="UP000054770">
    <property type="component" value="Unassembled WGS sequence"/>
</dbReference>
<gene>
    <name evidence="2" type="ORF">AWB68_01590</name>
</gene>
<dbReference type="EMBL" id="FCON02000012">
    <property type="protein sequence ID" value="SAL36048.1"/>
    <property type="molecule type" value="Genomic_DNA"/>
</dbReference>
<protein>
    <submittedName>
        <fullName evidence="2">MOSC family protein</fullName>
    </submittedName>
</protein>
<evidence type="ECO:0000313" key="2">
    <source>
        <dbReference type="EMBL" id="SAL36048.1"/>
    </source>
</evidence>
<feature type="domain" description="MOSC" evidence="1">
    <location>
        <begin position="52"/>
        <end position="196"/>
    </location>
</feature>